<dbReference type="Proteomes" id="UP001257909">
    <property type="component" value="Unassembled WGS sequence"/>
</dbReference>
<dbReference type="RefSeq" id="WP_310276851.1">
    <property type="nucleotide sequence ID" value="NZ_JAVDWR010000004.1"/>
</dbReference>
<feature type="transmembrane region" description="Helical" evidence="1">
    <location>
        <begin position="55"/>
        <end position="76"/>
    </location>
</feature>
<feature type="transmembrane region" description="Helical" evidence="1">
    <location>
        <begin position="29"/>
        <end position="49"/>
    </location>
</feature>
<keyword evidence="1" id="KW-1133">Transmembrane helix</keyword>
<proteinExistence type="predicted"/>
<feature type="transmembrane region" description="Helical" evidence="1">
    <location>
        <begin position="83"/>
        <end position="102"/>
    </location>
</feature>
<evidence type="ECO:0000313" key="2">
    <source>
        <dbReference type="EMBL" id="MDR7120827.1"/>
    </source>
</evidence>
<accession>A0ABU1VYQ7</accession>
<reference evidence="2 3" key="1">
    <citation type="submission" date="2023-07" db="EMBL/GenBank/DDBJ databases">
        <title>Sorghum-associated microbial communities from plants grown in Nebraska, USA.</title>
        <authorList>
            <person name="Schachtman D."/>
        </authorList>
    </citation>
    <scope>NUCLEOTIDE SEQUENCE [LARGE SCALE GENOMIC DNA]</scope>
    <source>
        <strain evidence="2 3">4138</strain>
    </source>
</reference>
<protein>
    <submittedName>
        <fullName evidence="2">Uncharacterized protein</fullName>
    </submittedName>
</protein>
<keyword evidence="3" id="KW-1185">Reference proteome</keyword>
<name>A0ABU1VYQ7_9GAMM</name>
<sequence length="151" mass="16928">MPKQENCSSVGYETQILLRLTQGWQMKKISIYRTLILALLIFTVIGLKLKITEPVILLLTLSPFLTALLLSLSSGFSTQPARIVAFSLPSLLFFFFAFYPWFVRREYTVASSSTSVLDFIHFPITACVIGFASLALFEIFTAIVSEEADNT</sequence>
<organism evidence="2 3">
    <name type="scientific">Rheinheimera soli</name>
    <dbReference type="NCBI Taxonomy" id="443616"/>
    <lineage>
        <taxon>Bacteria</taxon>
        <taxon>Pseudomonadati</taxon>
        <taxon>Pseudomonadota</taxon>
        <taxon>Gammaproteobacteria</taxon>
        <taxon>Chromatiales</taxon>
        <taxon>Chromatiaceae</taxon>
        <taxon>Rheinheimera</taxon>
    </lineage>
</organism>
<keyword evidence="1" id="KW-0472">Membrane</keyword>
<evidence type="ECO:0000313" key="3">
    <source>
        <dbReference type="Proteomes" id="UP001257909"/>
    </source>
</evidence>
<keyword evidence="1" id="KW-0812">Transmembrane</keyword>
<gene>
    <name evidence="2" type="ORF">J2W69_001765</name>
</gene>
<feature type="transmembrane region" description="Helical" evidence="1">
    <location>
        <begin position="122"/>
        <end position="144"/>
    </location>
</feature>
<evidence type="ECO:0000256" key="1">
    <source>
        <dbReference type="SAM" id="Phobius"/>
    </source>
</evidence>
<comment type="caution">
    <text evidence="2">The sequence shown here is derived from an EMBL/GenBank/DDBJ whole genome shotgun (WGS) entry which is preliminary data.</text>
</comment>
<dbReference type="EMBL" id="JAVDWR010000004">
    <property type="protein sequence ID" value="MDR7120827.1"/>
    <property type="molecule type" value="Genomic_DNA"/>
</dbReference>